<dbReference type="Pfam" id="PF00196">
    <property type="entry name" value="GerE"/>
    <property type="match status" value="1"/>
</dbReference>
<dbReference type="PROSITE" id="PS50043">
    <property type="entry name" value="HTH_LUXR_2"/>
    <property type="match status" value="1"/>
</dbReference>
<dbReference type="SUPFAM" id="SSF46894">
    <property type="entry name" value="C-terminal effector domain of the bipartite response regulators"/>
    <property type="match status" value="1"/>
</dbReference>
<dbReference type="Gene3D" id="3.40.50.2300">
    <property type="match status" value="1"/>
</dbReference>
<dbReference type="EMBL" id="JACQWF010000408">
    <property type="protein sequence ID" value="MBI4596566.1"/>
    <property type="molecule type" value="Genomic_DNA"/>
</dbReference>
<reference evidence="8" key="1">
    <citation type="submission" date="2020-07" db="EMBL/GenBank/DDBJ databases">
        <title>Huge and variable diversity of episymbiotic CPR bacteria and DPANN archaea in groundwater ecosystems.</title>
        <authorList>
            <person name="He C.Y."/>
            <person name="Keren R."/>
            <person name="Whittaker M."/>
            <person name="Farag I.F."/>
            <person name="Doudna J."/>
            <person name="Cate J.H.D."/>
            <person name="Banfield J.F."/>
        </authorList>
    </citation>
    <scope>NUCLEOTIDE SEQUENCE</scope>
    <source>
        <strain evidence="8">NC_groundwater_1482_Ag_S-0.65um_47_24</strain>
    </source>
</reference>
<dbReference type="InterPro" id="IPR058245">
    <property type="entry name" value="NreC/VraR/RcsB-like_REC"/>
</dbReference>
<dbReference type="Pfam" id="PF00072">
    <property type="entry name" value="Response_reg"/>
    <property type="match status" value="1"/>
</dbReference>
<keyword evidence="1 5" id="KW-0597">Phosphoprotein</keyword>
<protein>
    <submittedName>
        <fullName evidence="8">Response regulator transcription factor</fullName>
    </submittedName>
</protein>
<evidence type="ECO:0000313" key="8">
    <source>
        <dbReference type="EMBL" id="MBI4596566.1"/>
    </source>
</evidence>
<dbReference type="PANTHER" id="PTHR43214:SF41">
    <property type="entry name" value="NITRATE_NITRITE RESPONSE REGULATOR PROTEIN NARP"/>
    <property type="match status" value="1"/>
</dbReference>
<dbReference type="InterPro" id="IPR016032">
    <property type="entry name" value="Sig_transdc_resp-reg_C-effctor"/>
</dbReference>
<sequence length="218" mass="24313">MQEKKSIVIAEDHTIIREGLRALLNTEPDFEVVGEAADGQQAIQCVEKLKPNIALMDLSMPRMNGIEAIQEIKIRCPETKILVLTVHKTEEYILAVLQAGAEGYVLKDATHSELVMAVKSVLSGKNYLSPGVSEKVIEGYLEGRKTLKTKTSWDTVSQREREILKLIAEGYKNQEIAEYLFISLKTVEKHRANLMKKLDLHSASALTALAIEKGLVTR</sequence>
<dbReference type="Proteomes" id="UP000772181">
    <property type="component" value="Unassembled WGS sequence"/>
</dbReference>
<evidence type="ECO:0000256" key="5">
    <source>
        <dbReference type="PROSITE-ProRule" id="PRU00169"/>
    </source>
</evidence>
<evidence type="ECO:0000256" key="2">
    <source>
        <dbReference type="ARBA" id="ARBA00023015"/>
    </source>
</evidence>
<dbReference type="PROSITE" id="PS50110">
    <property type="entry name" value="RESPONSE_REGULATORY"/>
    <property type="match status" value="1"/>
</dbReference>
<evidence type="ECO:0000259" key="6">
    <source>
        <dbReference type="PROSITE" id="PS50043"/>
    </source>
</evidence>
<dbReference type="InterPro" id="IPR011006">
    <property type="entry name" value="CheY-like_superfamily"/>
</dbReference>
<keyword evidence="2" id="KW-0805">Transcription regulation</keyword>
<feature type="domain" description="Response regulatory" evidence="7">
    <location>
        <begin position="6"/>
        <end position="122"/>
    </location>
</feature>
<organism evidence="8 9">
    <name type="scientific">Tectimicrobiota bacterium</name>
    <dbReference type="NCBI Taxonomy" id="2528274"/>
    <lineage>
        <taxon>Bacteria</taxon>
        <taxon>Pseudomonadati</taxon>
        <taxon>Nitrospinota/Tectimicrobiota group</taxon>
        <taxon>Candidatus Tectimicrobiota</taxon>
    </lineage>
</organism>
<keyword evidence="4" id="KW-0804">Transcription</keyword>
<proteinExistence type="predicted"/>
<feature type="modified residue" description="4-aspartylphosphate" evidence="5">
    <location>
        <position position="57"/>
    </location>
</feature>
<dbReference type="InterPro" id="IPR000792">
    <property type="entry name" value="Tscrpt_reg_LuxR_C"/>
</dbReference>
<dbReference type="GO" id="GO:0003677">
    <property type="term" value="F:DNA binding"/>
    <property type="evidence" value="ECO:0007669"/>
    <property type="project" value="UniProtKB-KW"/>
</dbReference>
<dbReference type="SMART" id="SM00448">
    <property type="entry name" value="REC"/>
    <property type="match status" value="1"/>
</dbReference>
<dbReference type="GO" id="GO:0006355">
    <property type="term" value="P:regulation of DNA-templated transcription"/>
    <property type="evidence" value="ECO:0007669"/>
    <property type="project" value="InterPro"/>
</dbReference>
<evidence type="ECO:0000256" key="3">
    <source>
        <dbReference type="ARBA" id="ARBA00023125"/>
    </source>
</evidence>
<feature type="domain" description="HTH luxR-type" evidence="6">
    <location>
        <begin position="149"/>
        <end position="214"/>
    </location>
</feature>
<comment type="caution">
    <text evidence="8">The sequence shown here is derived from an EMBL/GenBank/DDBJ whole genome shotgun (WGS) entry which is preliminary data.</text>
</comment>
<evidence type="ECO:0000259" key="7">
    <source>
        <dbReference type="PROSITE" id="PS50110"/>
    </source>
</evidence>
<name>A0A933LRN4_UNCTE</name>
<dbReference type="AlphaFoldDB" id="A0A933LRN4"/>
<dbReference type="SUPFAM" id="SSF52172">
    <property type="entry name" value="CheY-like"/>
    <property type="match status" value="1"/>
</dbReference>
<evidence type="ECO:0000313" key="9">
    <source>
        <dbReference type="Proteomes" id="UP000772181"/>
    </source>
</evidence>
<dbReference type="PROSITE" id="PS00622">
    <property type="entry name" value="HTH_LUXR_1"/>
    <property type="match status" value="1"/>
</dbReference>
<dbReference type="SMART" id="SM00421">
    <property type="entry name" value="HTH_LUXR"/>
    <property type="match status" value="1"/>
</dbReference>
<dbReference type="PANTHER" id="PTHR43214">
    <property type="entry name" value="TWO-COMPONENT RESPONSE REGULATOR"/>
    <property type="match status" value="1"/>
</dbReference>
<evidence type="ECO:0000256" key="1">
    <source>
        <dbReference type="ARBA" id="ARBA00022553"/>
    </source>
</evidence>
<dbReference type="InterPro" id="IPR039420">
    <property type="entry name" value="WalR-like"/>
</dbReference>
<dbReference type="CDD" id="cd17535">
    <property type="entry name" value="REC_NarL-like"/>
    <property type="match status" value="1"/>
</dbReference>
<keyword evidence="3" id="KW-0238">DNA-binding</keyword>
<dbReference type="InterPro" id="IPR001789">
    <property type="entry name" value="Sig_transdc_resp-reg_receiver"/>
</dbReference>
<dbReference type="PRINTS" id="PR00038">
    <property type="entry name" value="HTHLUXR"/>
</dbReference>
<dbReference type="GO" id="GO:0000160">
    <property type="term" value="P:phosphorelay signal transduction system"/>
    <property type="evidence" value="ECO:0007669"/>
    <property type="project" value="InterPro"/>
</dbReference>
<evidence type="ECO:0000256" key="4">
    <source>
        <dbReference type="ARBA" id="ARBA00023163"/>
    </source>
</evidence>
<accession>A0A933LRN4</accession>
<dbReference type="CDD" id="cd06170">
    <property type="entry name" value="LuxR_C_like"/>
    <property type="match status" value="1"/>
</dbReference>
<gene>
    <name evidence="8" type="ORF">HY730_09375</name>
</gene>